<dbReference type="SUPFAM" id="SSF56112">
    <property type="entry name" value="Protein kinase-like (PK-like)"/>
    <property type="match status" value="1"/>
</dbReference>
<dbReference type="InterPro" id="IPR008271">
    <property type="entry name" value="Ser/Thr_kinase_AS"/>
</dbReference>
<keyword evidence="1" id="KW-0418">Kinase</keyword>
<dbReference type="Pfam" id="PF07714">
    <property type="entry name" value="PK_Tyr_Ser-Thr"/>
    <property type="match status" value="1"/>
</dbReference>
<keyword evidence="7" id="KW-1185">Reference proteome</keyword>
<feature type="domain" description="Protein kinase" evidence="5">
    <location>
        <begin position="208"/>
        <end position="465"/>
    </location>
</feature>
<name>A0ABR2K107_9EUKA</name>
<dbReference type="InterPro" id="IPR051681">
    <property type="entry name" value="Ser/Thr_Kinases-Pseudokinases"/>
</dbReference>
<dbReference type="Gene3D" id="1.10.510.10">
    <property type="entry name" value="Transferase(Phosphotransferase) domain 1"/>
    <property type="match status" value="1"/>
</dbReference>
<keyword evidence="3 4" id="KW-0067">ATP-binding</keyword>
<evidence type="ECO:0000313" key="6">
    <source>
        <dbReference type="EMBL" id="KAK8884391.1"/>
    </source>
</evidence>
<feature type="binding site" evidence="4">
    <location>
        <position position="237"/>
    </location>
    <ligand>
        <name>ATP</name>
        <dbReference type="ChEBI" id="CHEBI:30616"/>
    </ligand>
</feature>
<sequence length="1099" mass="125090">MSDDISSQIKSVKEGIDKLKKYEMSARVHCSKVNSLLNAFFSLRPELSTKAIKKKGSSTKKIKKSLKSMISLLDDLFNLVEECSNNSPPEFQDFLLKNSIKSIFDRFYTIRQTTIQSLEAIGLQKSASIFQLTPEELYNQNHVDLKRLYTLILPLRSCRKLYDCPDLLQSLNDRLQSMGSHGFEVPEITQDSLDIPKTNSLIIPHESIHFVKIIGTGRSAFVHLGTIGDNKDIVAIKVLRGRALSQPELTALRREIMVLSSLSHPSLLKLKYYTNDPPFCLVTDFLQNGSLFAFLRSKPEELSPTNRTIIALDVAAGMAYMHEQRVIHRDLKSLNILLDENKRAKVGDFGLSRLLNYEPMSGLVGTAQWMAPEVYLSQPSYDSKVDVYSFGIVLWELLTSKVPYEGIEELMIPKLVVHEQLRPEIPPETPPELRMLICSCWASDPKERPSFQQICQRFSSSQYYFPGTDPSLIPRNNIRHTVSNSDPLKLQITAQRSSTLAHSIPPVQLSKMKTRMATSPKITADLYSPKLADENLTQLLDSIHTHNETKFERVIATIRSNFNQHYFSCLPDQFIRDIQIVLKDADDVHKGKIIRVLDEALNIHEIFESYVKLEANQFLADLLELKFNDTSRAIFNLLENHHQLEFYPVSIIRALLSFYNYKDIKIRSKALKILFFVSEQQRAYLCSIPSFIAHILDFAQFQLSHDLLEQLYNTVIDLLNGIDNLHDSIIERLPQILNVPDDLYPLAVKCIESCLRFQKLRENFPPQLWEQGINHFKECKSFFTCFIEKPPENSAEMISALVEAARTDMDALTILVDMSKTTTQVSKQIMLQLPLLNRSNDSLLIKLYANLINFGGLAQDVYNENEFYSVCFSLLRNGFNDYVYGLLSSENVNLDLAEPFGYIPAICKQIMAATDPDVLWTLLNVVYKWLKIRYNKKFESIINKLQSLLREKEKAPKLGSFLCLTIMYGNAPSKINGKDVMTAAMCYVNEGTEPVQELCYEFVENNQQLLSKNLTELATAFLKFYKKTSNKASSVASLIRKADRKQKHILPQEDHQRIVSICRKSSSQPRNSIDSTSAQLASSTISALAQETPQAAPSS</sequence>
<evidence type="ECO:0000256" key="3">
    <source>
        <dbReference type="ARBA" id="ARBA00022840"/>
    </source>
</evidence>
<evidence type="ECO:0000256" key="2">
    <source>
        <dbReference type="ARBA" id="ARBA00022741"/>
    </source>
</evidence>
<keyword evidence="2 4" id="KW-0547">Nucleotide-binding</keyword>
<dbReference type="PROSITE" id="PS50011">
    <property type="entry name" value="PROTEIN_KINASE_DOM"/>
    <property type="match status" value="1"/>
</dbReference>
<dbReference type="Gene3D" id="3.30.200.20">
    <property type="entry name" value="Phosphorylase Kinase, domain 1"/>
    <property type="match status" value="1"/>
</dbReference>
<dbReference type="PANTHER" id="PTHR44329:SF214">
    <property type="entry name" value="PROTEIN KINASE DOMAIN-CONTAINING PROTEIN"/>
    <property type="match status" value="1"/>
</dbReference>
<protein>
    <recommendedName>
        <fullName evidence="5">Protein kinase domain-containing protein</fullName>
    </recommendedName>
</protein>
<accession>A0ABR2K107</accession>
<dbReference type="PRINTS" id="PR00109">
    <property type="entry name" value="TYRKINASE"/>
</dbReference>
<gene>
    <name evidence="6" type="ORF">M9Y10_043501</name>
</gene>
<dbReference type="CDD" id="cd13999">
    <property type="entry name" value="STKc_MAP3K-like"/>
    <property type="match status" value="1"/>
</dbReference>
<dbReference type="PANTHER" id="PTHR44329">
    <property type="entry name" value="SERINE/THREONINE-PROTEIN KINASE TNNI3K-RELATED"/>
    <property type="match status" value="1"/>
</dbReference>
<organism evidence="6 7">
    <name type="scientific">Tritrichomonas musculus</name>
    <dbReference type="NCBI Taxonomy" id="1915356"/>
    <lineage>
        <taxon>Eukaryota</taxon>
        <taxon>Metamonada</taxon>
        <taxon>Parabasalia</taxon>
        <taxon>Tritrichomonadida</taxon>
        <taxon>Tritrichomonadidae</taxon>
        <taxon>Tritrichomonas</taxon>
    </lineage>
</organism>
<dbReference type="PROSITE" id="PS00108">
    <property type="entry name" value="PROTEIN_KINASE_ST"/>
    <property type="match status" value="1"/>
</dbReference>
<comment type="caution">
    <text evidence="6">The sequence shown here is derived from an EMBL/GenBank/DDBJ whole genome shotgun (WGS) entry which is preliminary data.</text>
</comment>
<keyword evidence="1" id="KW-0808">Transferase</keyword>
<evidence type="ECO:0000259" key="5">
    <source>
        <dbReference type="PROSITE" id="PS50011"/>
    </source>
</evidence>
<dbReference type="SMART" id="SM00220">
    <property type="entry name" value="S_TKc"/>
    <property type="match status" value="1"/>
</dbReference>
<dbReference type="PROSITE" id="PS00107">
    <property type="entry name" value="PROTEIN_KINASE_ATP"/>
    <property type="match status" value="1"/>
</dbReference>
<keyword evidence="1" id="KW-0723">Serine/threonine-protein kinase</keyword>
<evidence type="ECO:0000256" key="1">
    <source>
        <dbReference type="ARBA" id="ARBA00022527"/>
    </source>
</evidence>
<dbReference type="EMBL" id="JAPFFF010000008">
    <property type="protein sequence ID" value="KAK8884391.1"/>
    <property type="molecule type" value="Genomic_DNA"/>
</dbReference>
<dbReference type="Proteomes" id="UP001470230">
    <property type="component" value="Unassembled WGS sequence"/>
</dbReference>
<dbReference type="InterPro" id="IPR001245">
    <property type="entry name" value="Ser-Thr/Tyr_kinase_cat_dom"/>
</dbReference>
<dbReference type="InterPro" id="IPR011009">
    <property type="entry name" value="Kinase-like_dom_sf"/>
</dbReference>
<evidence type="ECO:0000256" key="4">
    <source>
        <dbReference type="PROSITE-ProRule" id="PRU10141"/>
    </source>
</evidence>
<reference evidence="6 7" key="1">
    <citation type="submission" date="2024-04" db="EMBL/GenBank/DDBJ databases">
        <title>Tritrichomonas musculus Genome.</title>
        <authorList>
            <person name="Alves-Ferreira E."/>
            <person name="Grigg M."/>
            <person name="Lorenzi H."/>
            <person name="Galac M."/>
        </authorList>
    </citation>
    <scope>NUCLEOTIDE SEQUENCE [LARGE SCALE GENOMIC DNA]</scope>
    <source>
        <strain evidence="6 7">EAF2021</strain>
    </source>
</reference>
<dbReference type="InterPro" id="IPR000719">
    <property type="entry name" value="Prot_kinase_dom"/>
</dbReference>
<proteinExistence type="predicted"/>
<dbReference type="InterPro" id="IPR017441">
    <property type="entry name" value="Protein_kinase_ATP_BS"/>
</dbReference>
<evidence type="ECO:0000313" key="7">
    <source>
        <dbReference type="Proteomes" id="UP001470230"/>
    </source>
</evidence>